<gene>
    <name evidence="1" type="ORF">CLO192961_LOCUS328632</name>
</gene>
<dbReference type="PANTHER" id="PTHR39401">
    <property type="entry name" value="SNOAL-LIKE DOMAIN-CONTAINING PROTEIN"/>
    <property type="match status" value="1"/>
</dbReference>
<reference evidence="1 2" key="1">
    <citation type="submission" date="2019-06" db="EMBL/GenBank/DDBJ databases">
        <authorList>
            <person name="Broberg M."/>
        </authorList>
    </citation>
    <scope>NUCLEOTIDE SEQUENCE [LARGE SCALE GENOMIC DNA]</scope>
</reference>
<dbReference type="PANTHER" id="PTHR39401:SF1">
    <property type="entry name" value="SNOAL-LIKE DOMAIN-CONTAINING PROTEIN"/>
    <property type="match status" value="1"/>
</dbReference>
<dbReference type="EMBL" id="CABFNS010000851">
    <property type="protein sequence ID" value="VUC32389.1"/>
    <property type="molecule type" value="Genomic_DNA"/>
</dbReference>
<name>A0ABY6UQW9_BIOOC</name>
<proteinExistence type="predicted"/>
<dbReference type="SUPFAM" id="SSF54427">
    <property type="entry name" value="NTF2-like"/>
    <property type="match status" value="1"/>
</dbReference>
<dbReference type="Gene3D" id="3.10.450.50">
    <property type="match status" value="1"/>
</dbReference>
<sequence length="149" mass="17008">MPNNEYTIQAASPAISGELVRFFEEFYAITDDPSEIENYVDQFTADAVFIRGGAEPTRGADEIRTWRKHAFDYMKSCKHIPHKMFSLGPESNEVMLYGQVTIGHLNSQISMGGYAVRAILEKDRIEQKWRLAYYEVFMDVQELSKAGAL</sequence>
<keyword evidence="2" id="KW-1185">Reference proteome</keyword>
<protein>
    <recommendedName>
        <fullName evidence="3">SnoaL-like domain-containing protein</fullName>
    </recommendedName>
</protein>
<comment type="caution">
    <text evidence="1">The sequence shown here is derived from an EMBL/GenBank/DDBJ whole genome shotgun (WGS) entry which is preliminary data.</text>
</comment>
<evidence type="ECO:0000313" key="2">
    <source>
        <dbReference type="Proteomes" id="UP000766486"/>
    </source>
</evidence>
<accession>A0ABY6UQW9</accession>
<evidence type="ECO:0008006" key="3">
    <source>
        <dbReference type="Google" id="ProtNLM"/>
    </source>
</evidence>
<organism evidence="1 2">
    <name type="scientific">Bionectria ochroleuca</name>
    <name type="common">Gliocladium roseum</name>
    <dbReference type="NCBI Taxonomy" id="29856"/>
    <lineage>
        <taxon>Eukaryota</taxon>
        <taxon>Fungi</taxon>
        <taxon>Dikarya</taxon>
        <taxon>Ascomycota</taxon>
        <taxon>Pezizomycotina</taxon>
        <taxon>Sordariomycetes</taxon>
        <taxon>Hypocreomycetidae</taxon>
        <taxon>Hypocreales</taxon>
        <taxon>Bionectriaceae</taxon>
        <taxon>Clonostachys</taxon>
    </lineage>
</organism>
<dbReference type="InterPro" id="IPR032710">
    <property type="entry name" value="NTF2-like_dom_sf"/>
</dbReference>
<evidence type="ECO:0000313" key="1">
    <source>
        <dbReference type="EMBL" id="VUC32389.1"/>
    </source>
</evidence>
<dbReference type="Proteomes" id="UP000766486">
    <property type="component" value="Unassembled WGS sequence"/>
</dbReference>